<feature type="domain" description="Methyltransferase" evidence="2">
    <location>
        <begin position="38"/>
        <end position="132"/>
    </location>
</feature>
<dbReference type="SUPFAM" id="SSF53335">
    <property type="entry name" value="S-adenosyl-L-methionine-dependent methyltransferases"/>
    <property type="match status" value="1"/>
</dbReference>
<accession>A0A941HZD2</accession>
<dbReference type="AlphaFoldDB" id="A0A941HZD2"/>
<dbReference type="Pfam" id="PF13649">
    <property type="entry name" value="Methyltransf_25"/>
    <property type="match status" value="1"/>
</dbReference>
<evidence type="ECO:0000259" key="2">
    <source>
        <dbReference type="Pfam" id="PF13649"/>
    </source>
</evidence>
<dbReference type="EMBL" id="JAGSNF010000017">
    <property type="protein sequence ID" value="MBR7743963.1"/>
    <property type="molecule type" value="Genomic_DNA"/>
</dbReference>
<dbReference type="CDD" id="cd02440">
    <property type="entry name" value="AdoMet_MTases"/>
    <property type="match status" value="1"/>
</dbReference>
<gene>
    <name evidence="3" type="ORF">KC207_11750</name>
</gene>
<dbReference type="PANTHER" id="PTHR43861">
    <property type="entry name" value="TRANS-ACONITATE 2-METHYLTRANSFERASE-RELATED"/>
    <property type="match status" value="1"/>
</dbReference>
<dbReference type="GO" id="GO:0008168">
    <property type="term" value="F:methyltransferase activity"/>
    <property type="evidence" value="ECO:0007669"/>
    <property type="project" value="UniProtKB-KW"/>
</dbReference>
<dbReference type="GO" id="GO:0032259">
    <property type="term" value="P:methylation"/>
    <property type="evidence" value="ECO:0007669"/>
    <property type="project" value="UniProtKB-KW"/>
</dbReference>
<evidence type="ECO:0000313" key="4">
    <source>
        <dbReference type="Proteomes" id="UP000677016"/>
    </source>
</evidence>
<keyword evidence="4" id="KW-1185">Reference proteome</keyword>
<dbReference type="RefSeq" id="WP_211603254.1">
    <property type="nucleotide sequence ID" value="NZ_JAGSNF010000017.1"/>
</dbReference>
<proteinExistence type="predicted"/>
<dbReference type="PANTHER" id="PTHR43861:SF3">
    <property type="entry name" value="PUTATIVE (AFU_ORTHOLOGUE AFUA_2G14390)-RELATED"/>
    <property type="match status" value="1"/>
</dbReference>
<evidence type="ECO:0000256" key="1">
    <source>
        <dbReference type="ARBA" id="ARBA00022679"/>
    </source>
</evidence>
<sequence>MDPAAWDERYSGADLVWSGSPNVHVADLVGRLTPGRALDVAAGEGRNAVWLAERGWRVVGADFSPVAVRRMRDIADRRLGGDAERLEAVVADATQPAPGSSFDLVLFCYLQLADGPWRTALEHGVDACAPGGTVVVVLHAERNLGEGVGGPQDASVLHDPDAVVAAVADLPVDVEVAEVRERVVDGAGRPALDTVVVLRRLGDPSDA</sequence>
<dbReference type="InterPro" id="IPR029063">
    <property type="entry name" value="SAM-dependent_MTases_sf"/>
</dbReference>
<dbReference type="Proteomes" id="UP000677016">
    <property type="component" value="Unassembled WGS sequence"/>
</dbReference>
<organism evidence="3 4">
    <name type="scientific">Phycicoccus avicenniae</name>
    <dbReference type="NCBI Taxonomy" id="2828860"/>
    <lineage>
        <taxon>Bacteria</taxon>
        <taxon>Bacillati</taxon>
        <taxon>Actinomycetota</taxon>
        <taxon>Actinomycetes</taxon>
        <taxon>Micrococcales</taxon>
        <taxon>Intrasporangiaceae</taxon>
        <taxon>Phycicoccus</taxon>
    </lineage>
</organism>
<protein>
    <submittedName>
        <fullName evidence="3">Class I SAM-dependent methyltransferase</fullName>
    </submittedName>
</protein>
<comment type="caution">
    <text evidence="3">The sequence shown here is derived from an EMBL/GenBank/DDBJ whole genome shotgun (WGS) entry which is preliminary data.</text>
</comment>
<name>A0A941HZD2_9MICO</name>
<keyword evidence="1" id="KW-0808">Transferase</keyword>
<dbReference type="Gene3D" id="3.40.50.150">
    <property type="entry name" value="Vaccinia Virus protein VP39"/>
    <property type="match status" value="1"/>
</dbReference>
<reference evidence="3" key="1">
    <citation type="submission" date="2021-04" db="EMBL/GenBank/DDBJ databases">
        <title>Phycicoccus avicenniae sp. nov., a novel endophytic actinomycetes isolated from branch of Avicennia mariana.</title>
        <authorList>
            <person name="Tuo L."/>
        </authorList>
    </citation>
    <scope>NUCLEOTIDE SEQUENCE</scope>
    <source>
        <strain evidence="3">BSK3Z-2</strain>
    </source>
</reference>
<keyword evidence="3" id="KW-0489">Methyltransferase</keyword>
<dbReference type="InterPro" id="IPR041698">
    <property type="entry name" value="Methyltransf_25"/>
</dbReference>
<evidence type="ECO:0000313" key="3">
    <source>
        <dbReference type="EMBL" id="MBR7743963.1"/>
    </source>
</evidence>